<dbReference type="GO" id="GO:0005886">
    <property type="term" value="C:plasma membrane"/>
    <property type="evidence" value="ECO:0007669"/>
    <property type="project" value="UniProtKB-SubCell"/>
</dbReference>
<dbReference type="EMBL" id="RBID01000015">
    <property type="protein sequence ID" value="RKQ57800.1"/>
    <property type="molecule type" value="Genomic_DNA"/>
</dbReference>
<evidence type="ECO:0000313" key="7">
    <source>
        <dbReference type="EMBL" id="RKQ57800.1"/>
    </source>
</evidence>
<comment type="similarity">
    <text evidence="5">Belongs to the binding-protein-dependent transport system permease family.</text>
</comment>
<proteinExistence type="inferred from homology"/>
<dbReference type="InterPro" id="IPR035906">
    <property type="entry name" value="MetI-like_sf"/>
</dbReference>
<evidence type="ECO:0000313" key="8">
    <source>
        <dbReference type="Proteomes" id="UP000279384"/>
    </source>
</evidence>
<feature type="transmembrane region" description="Helical" evidence="5">
    <location>
        <begin position="108"/>
        <end position="131"/>
    </location>
</feature>
<feature type="transmembrane region" description="Helical" evidence="5">
    <location>
        <begin position="70"/>
        <end position="88"/>
    </location>
</feature>
<feature type="transmembrane region" description="Helical" evidence="5">
    <location>
        <begin position="20"/>
        <end position="49"/>
    </location>
</feature>
<comment type="caution">
    <text evidence="7">The sequence shown here is derived from an EMBL/GenBank/DDBJ whole genome shotgun (WGS) entry which is preliminary data.</text>
</comment>
<keyword evidence="5" id="KW-0813">Transport</keyword>
<dbReference type="InterPro" id="IPR000515">
    <property type="entry name" value="MetI-like"/>
</dbReference>
<feature type="transmembrane region" description="Helical" evidence="5">
    <location>
        <begin position="210"/>
        <end position="233"/>
    </location>
</feature>
<evidence type="ECO:0000256" key="5">
    <source>
        <dbReference type="RuleBase" id="RU363032"/>
    </source>
</evidence>
<reference evidence="7 8" key="1">
    <citation type="submission" date="2018-10" db="EMBL/GenBank/DDBJ databases">
        <title>Genomic Encyclopedia of Type Strains, Phase IV (KMG-IV): sequencing the most valuable type-strain genomes for metagenomic binning, comparative biology and taxonomic classification.</title>
        <authorList>
            <person name="Goeker M."/>
        </authorList>
    </citation>
    <scope>NUCLEOTIDE SEQUENCE [LARGE SCALE GENOMIC DNA]</scope>
    <source>
        <strain evidence="7 8">DSM 3303</strain>
    </source>
</reference>
<evidence type="ECO:0000256" key="2">
    <source>
        <dbReference type="ARBA" id="ARBA00022692"/>
    </source>
</evidence>
<dbReference type="Gene3D" id="1.10.3720.10">
    <property type="entry name" value="MetI-like"/>
    <property type="match status" value="1"/>
</dbReference>
<dbReference type="AlphaFoldDB" id="A0A495BAS0"/>
<gene>
    <name evidence="7" type="ORF">C8E02_2099</name>
</gene>
<dbReference type="InterPro" id="IPR043429">
    <property type="entry name" value="ArtM/GltK/GlnP/TcyL/YhdX-like"/>
</dbReference>
<dbReference type="PANTHER" id="PTHR30614:SF47">
    <property type="entry name" value="ABC TRANSPORTER PERMEASE"/>
    <property type="match status" value="1"/>
</dbReference>
<dbReference type="GO" id="GO:0006865">
    <property type="term" value="P:amino acid transport"/>
    <property type="evidence" value="ECO:0007669"/>
    <property type="project" value="TreeGrafter"/>
</dbReference>
<dbReference type="Proteomes" id="UP000279384">
    <property type="component" value="Unassembled WGS sequence"/>
</dbReference>
<evidence type="ECO:0000259" key="6">
    <source>
        <dbReference type="PROSITE" id="PS50928"/>
    </source>
</evidence>
<sequence length="245" mass="26672">MTPPAWLGYGWLESHFIGWMLQGAALTAWLALLVCGLATLLGVLLAAGYEQRWRSVRLAVRTFLSLHRNTPLMVQLLLWYFGVAGLLPEAVMLWLNAPHEVTLAGWTLAWPSFEFVAALIALSLYSAAFVAEEIRAGIRSVAPGQHAVALALGMTPRQVFRHIVLPQALRVVRRPLLGQYLGVIKNTSLTMAIGVAELSYSSRQVESETLLTFQAFAVATLLYLLLVLGAQLAGGRARPTLGGGR</sequence>
<keyword evidence="4 5" id="KW-0472">Membrane</keyword>
<evidence type="ECO:0000256" key="3">
    <source>
        <dbReference type="ARBA" id="ARBA00022989"/>
    </source>
</evidence>
<dbReference type="CDD" id="cd06261">
    <property type="entry name" value="TM_PBP2"/>
    <property type="match status" value="1"/>
</dbReference>
<dbReference type="Pfam" id="PF00528">
    <property type="entry name" value="BPD_transp_1"/>
    <property type="match status" value="1"/>
</dbReference>
<name>A0A495BAS0_VOGIN</name>
<protein>
    <submittedName>
        <fullName evidence="7">Amino acid ABC transporter membrane protein 1 (PAAT family)</fullName>
    </submittedName>
</protein>
<organism evidence="7 8">
    <name type="scientific">Vogesella indigofera</name>
    <name type="common">Pseudomonas indigofera</name>
    <dbReference type="NCBI Taxonomy" id="45465"/>
    <lineage>
        <taxon>Bacteria</taxon>
        <taxon>Pseudomonadati</taxon>
        <taxon>Pseudomonadota</taxon>
        <taxon>Betaproteobacteria</taxon>
        <taxon>Neisseriales</taxon>
        <taxon>Chromobacteriaceae</taxon>
        <taxon>Vogesella</taxon>
    </lineage>
</organism>
<keyword evidence="3 5" id="KW-1133">Transmembrane helix</keyword>
<keyword evidence="2 5" id="KW-0812">Transmembrane</keyword>
<accession>A0A495BAS0</accession>
<dbReference type="PANTHER" id="PTHR30614">
    <property type="entry name" value="MEMBRANE COMPONENT OF AMINO ACID ABC TRANSPORTER"/>
    <property type="match status" value="1"/>
</dbReference>
<dbReference type="PROSITE" id="PS50928">
    <property type="entry name" value="ABC_TM1"/>
    <property type="match status" value="1"/>
</dbReference>
<dbReference type="RefSeq" id="WP_120810701.1">
    <property type="nucleotide sequence ID" value="NZ_RBID01000015.1"/>
</dbReference>
<comment type="subcellular location">
    <subcellularLocation>
        <location evidence="1 5">Cell membrane</location>
        <topology evidence="1 5">Multi-pass membrane protein</topology>
    </subcellularLocation>
</comment>
<evidence type="ECO:0000256" key="4">
    <source>
        <dbReference type="ARBA" id="ARBA00023136"/>
    </source>
</evidence>
<feature type="domain" description="ABC transmembrane type-1" evidence="6">
    <location>
        <begin position="24"/>
        <end position="234"/>
    </location>
</feature>
<dbReference type="GO" id="GO:0055085">
    <property type="term" value="P:transmembrane transport"/>
    <property type="evidence" value="ECO:0007669"/>
    <property type="project" value="InterPro"/>
</dbReference>
<dbReference type="SUPFAM" id="SSF161098">
    <property type="entry name" value="MetI-like"/>
    <property type="match status" value="1"/>
</dbReference>
<evidence type="ECO:0000256" key="1">
    <source>
        <dbReference type="ARBA" id="ARBA00004651"/>
    </source>
</evidence>